<evidence type="ECO:0000313" key="3">
    <source>
        <dbReference type="Proteomes" id="UP000707731"/>
    </source>
</evidence>
<sequence>MMLPPPVDVTTECGEAAPRYGSSNPDQRLRLDEVGELIAALPALVGFFPQRSLVVAVLGPEAAREGVAEIRSVIRFDLEPGKGRVAEAAARFAACTVNVATTSQSRDVLAVMVDDRLAAPAASAATAGFSGTRLMSRVLRCLEREGLRVGGAWATRAIAAGTQWWSLSGVPRVGRLPDPTASVVAVANVLDGRAILPSRAELVAVLEPDEELREEVAARIGSVAVKARTAFVRALRCGDVLGYRRRALEGVLQQITTMESGTIPDAEEVAVALVTLRERAVRDALFGLAVGDHADAAEQWWIRLARACTGPDRADPATLVAYSAYVRGDGPFAGIALDAALRADATHAMAVLLDTALRAGMRPNHLRKLARSGYDTAACLGVDLGPTTR</sequence>
<reference evidence="2 3" key="1">
    <citation type="submission" date="2020-10" db="EMBL/GenBank/DDBJ databases">
        <title>Identification of Nocardia species via Next-generation sequencing and recognition of intraspecies genetic diversity.</title>
        <authorList>
            <person name="Li P."/>
            <person name="Li P."/>
            <person name="Lu B."/>
        </authorList>
    </citation>
    <scope>NUCLEOTIDE SEQUENCE [LARGE SCALE GENOMIC DNA]</scope>
    <source>
        <strain evidence="2 3">BJ06-0143</strain>
    </source>
</reference>
<proteinExistence type="predicted"/>
<evidence type="ECO:0000256" key="1">
    <source>
        <dbReference type="SAM" id="MobiDB-lite"/>
    </source>
</evidence>
<dbReference type="InterPro" id="IPR025447">
    <property type="entry name" value="DUF4192"/>
</dbReference>
<dbReference type="EMBL" id="JADLQN010000001">
    <property type="protein sequence ID" value="MBF6354546.1"/>
    <property type="molecule type" value="Genomic_DNA"/>
</dbReference>
<dbReference type="Pfam" id="PF13830">
    <property type="entry name" value="DUF4192"/>
    <property type="match status" value="1"/>
</dbReference>
<gene>
    <name evidence="2" type="ORF">IU449_08340</name>
</gene>
<feature type="region of interest" description="Disordered" evidence="1">
    <location>
        <begin position="1"/>
        <end position="24"/>
    </location>
</feature>
<organism evidence="2 3">
    <name type="scientific">Nocardia higoensis</name>
    <dbReference type="NCBI Taxonomy" id="228599"/>
    <lineage>
        <taxon>Bacteria</taxon>
        <taxon>Bacillati</taxon>
        <taxon>Actinomycetota</taxon>
        <taxon>Actinomycetes</taxon>
        <taxon>Mycobacteriales</taxon>
        <taxon>Nocardiaceae</taxon>
        <taxon>Nocardia</taxon>
    </lineage>
</organism>
<accession>A0ABS0D7T5</accession>
<evidence type="ECO:0000313" key="2">
    <source>
        <dbReference type="EMBL" id="MBF6354546.1"/>
    </source>
</evidence>
<comment type="caution">
    <text evidence="2">The sequence shown here is derived from an EMBL/GenBank/DDBJ whole genome shotgun (WGS) entry which is preliminary data.</text>
</comment>
<name>A0ABS0D7T5_9NOCA</name>
<protein>
    <submittedName>
        <fullName evidence="2">DUF4192 domain-containing protein</fullName>
    </submittedName>
</protein>
<dbReference type="Proteomes" id="UP000707731">
    <property type="component" value="Unassembled WGS sequence"/>
</dbReference>
<keyword evidence="3" id="KW-1185">Reference proteome</keyword>